<sequence length="45" mass="5111">MTGCDQDDCVGLLEKEFDQNQSTNKKRKVLEAMNNAISLITRPVR</sequence>
<evidence type="ECO:0000313" key="1">
    <source>
        <dbReference type="EMBL" id="THC88305.1"/>
    </source>
</evidence>
<name>A0A4S3J0Z9_9EURO</name>
<keyword evidence="2" id="KW-1185">Reference proteome</keyword>
<proteinExistence type="predicted"/>
<organism evidence="1 2">
    <name type="scientific">Aspergillus tanneri</name>
    <dbReference type="NCBI Taxonomy" id="1220188"/>
    <lineage>
        <taxon>Eukaryota</taxon>
        <taxon>Fungi</taxon>
        <taxon>Dikarya</taxon>
        <taxon>Ascomycota</taxon>
        <taxon>Pezizomycotina</taxon>
        <taxon>Eurotiomycetes</taxon>
        <taxon>Eurotiomycetidae</taxon>
        <taxon>Eurotiales</taxon>
        <taxon>Aspergillaceae</taxon>
        <taxon>Aspergillus</taxon>
        <taxon>Aspergillus subgen. Circumdati</taxon>
    </lineage>
</organism>
<dbReference type="EMBL" id="SOSA01000881">
    <property type="protein sequence ID" value="THC88305.1"/>
    <property type="molecule type" value="Genomic_DNA"/>
</dbReference>
<accession>A0A4S3J0Z9</accession>
<protein>
    <submittedName>
        <fullName evidence="1">Uncharacterized protein</fullName>
    </submittedName>
</protein>
<dbReference type="Proteomes" id="UP000308092">
    <property type="component" value="Unassembled WGS sequence"/>
</dbReference>
<comment type="caution">
    <text evidence="1">The sequence shown here is derived from an EMBL/GenBank/DDBJ whole genome shotgun (WGS) entry which is preliminary data.</text>
</comment>
<dbReference type="VEuPathDB" id="FungiDB:EYZ11_012246"/>
<evidence type="ECO:0000313" key="2">
    <source>
        <dbReference type="Proteomes" id="UP000308092"/>
    </source>
</evidence>
<reference evidence="1 2" key="1">
    <citation type="submission" date="2019-03" db="EMBL/GenBank/DDBJ databases">
        <title>The genome sequence of a newly discovered highly antifungal drug resistant Aspergillus species, Aspergillus tanneri NIH 1004.</title>
        <authorList>
            <person name="Mounaud S."/>
            <person name="Singh I."/>
            <person name="Joardar V."/>
            <person name="Pakala S."/>
            <person name="Pakala S."/>
            <person name="Venepally P."/>
            <person name="Hoover J."/>
            <person name="Nierman W."/>
            <person name="Chung J."/>
            <person name="Losada L."/>
        </authorList>
    </citation>
    <scope>NUCLEOTIDE SEQUENCE [LARGE SCALE GENOMIC DNA]</scope>
    <source>
        <strain evidence="1 2">NIH1004</strain>
    </source>
</reference>
<dbReference type="AlphaFoldDB" id="A0A4S3J0Z9"/>
<gene>
    <name evidence="1" type="ORF">EYZ11_012246</name>
</gene>